<evidence type="ECO:0000313" key="4">
    <source>
        <dbReference type="WBParaSite" id="PSAMB.scaffold8125size6592.g30972.t1"/>
    </source>
</evidence>
<protein>
    <submittedName>
        <fullName evidence="4">Uncharacterized protein</fullName>
    </submittedName>
</protein>
<reference evidence="4" key="1">
    <citation type="submission" date="2022-11" db="UniProtKB">
        <authorList>
            <consortium name="WormBaseParasite"/>
        </authorList>
    </citation>
    <scope>IDENTIFICATION</scope>
</reference>
<keyword evidence="1" id="KW-0175">Coiled coil</keyword>
<dbReference type="Proteomes" id="UP000887566">
    <property type="component" value="Unplaced"/>
</dbReference>
<feature type="region of interest" description="Disordered" evidence="2">
    <location>
        <begin position="109"/>
        <end position="130"/>
    </location>
</feature>
<keyword evidence="3" id="KW-1185">Reference proteome</keyword>
<sequence length="130" mass="14858">MAAAHSSANITISTIEDQMRQVDKVIKDCDASRKTLEKLTRRLDELYDEVRRYREYLAFEKGHRDPALYKTNNVDRPSVYNDQICGTMSQLTTQLTQEWADKLRNIHGQMQPPMAMPPSPAGSARSADRT</sequence>
<organism evidence="3 4">
    <name type="scientific">Plectus sambesii</name>
    <dbReference type="NCBI Taxonomy" id="2011161"/>
    <lineage>
        <taxon>Eukaryota</taxon>
        <taxon>Metazoa</taxon>
        <taxon>Ecdysozoa</taxon>
        <taxon>Nematoda</taxon>
        <taxon>Chromadorea</taxon>
        <taxon>Plectida</taxon>
        <taxon>Plectina</taxon>
        <taxon>Plectoidea</taxon>
        <taxon>Plectidae</taxon>
        <taxon>Plectus</taxon>
    </lineage>
</organism>
<name>A0A914XH47_9BILA</name>
<feature type="coiled-coil region" evidence="1">
    <location>
        <begin position="29"/>
        <end position="56"/>
    </location>
</feature>
<proteinExistence type="predicted"/>
<evidence type="ECO:0000256" key="1">
    <source>
        <dbReference type="SAM" id="Coils"/>
    </source>
</evidence>
<evidence type="ECO:0000313" key="3">
    <source>
        <dbReference type="Proteomes" id="UP000887566"/>
    </source>
</evidence>
<evidence type="ECO:0000256" key="2">
    <source>
        <dbReference type="SAM" id="MobiDB-lite"/>
    </source>
</evidence>
<dbReference type="AlphaFoldDB" id="A0A914XH47"/>
<dbReference type="WBParaSite" id="PSAMB.scaffold8125size6592.g30972.t1">
    <property type="protein sequence ID" value="PSAMB.scaffold8125size6592.g30972.t1"/>
    <property type="gene ID" value="PSAMB.scaffold8125size6592.g30972"/>
</dbReference>
<accession>A0A914XH47</accession>